<feature type="compositionally biased region" description="Basic and acidic residues" evidence="1">
    <location>
        <begin position="58"/>
        <end position="96"/>
    </location>
</feature>
<evidence type="ECO:0000256" key="1">
    <source>
        <dbReference type="SAM" id="MobiDB-lite"/>
    </source>
</evidence>
<accession>A0A1A9VVD1</accession>
<dbReference type="VEuPathDB" id="VectorBase:GAUT048899"/>
<sequence length="319" mass="35247">MTLGMDFLAKAGTTITMGNTTVEITKHNEAQGPMSTHRSEQPSQPTNSKLARQATNDNAEKADIENMVRFDQPEPVQPKREDLKSRGIIKNDKREQKPETVIMATIPTTGSEHVSNNTKKATIDRGTDAPIGAKGASITMGKTSERPPEVGNPRKVPSTTTSVASNAASTRPVISRPKYATPEKVINATVTLARAFEKVQDITMRGDTTITMTASRKTSKNTKDKEYQNYKGKEGKDNGNSSKINIISRRPNFRHRPKQGQFNKLATPSPTSLIPVNAFYVTAPKTEHRDRASKQAHIWHNKTDKWLPLDEDDTTTTLL</sequence>
<evidence type="ECO:0000313" key="3">
    <source>
        <dbReference type="Proteomes" id="UP000078200"/>
    </source>
</evidence>
<feature type="compositionally biased region" description="Polar residues" evidence="1">
    <location>
        <begin position="33"/>
        <end position="57"/>
    </location>
</feature>
<protein>
    <submittedName>
        <fullName evidence="2">Uncharacterized protein</fullName>
    </submittedName>
</protein>
<feature type="compositionally biased region" description="Low complexity" evidence="1">
    <location>
        <begin position="158"/>
        <end position="170"/>
    </location>
</feature>
<dbReference type="AlphaFoldDB" id="A0A1A9VVD1"/>
<feature type="region of interest" description="Disordered" evidence="1">
    <location>
        <begin position="122"/>
        <end position="170"/>
    </location>
</feature>
<dbReference type="STRING" id="7395.A0A1A9VVD1"/>
<dbReference type="Proteomes" id="UP000078200">
    <property type="component" value="Unassembled WGS sequence"/>
</dbReference>
<proteinExistence type="predicted"/>
<feature type="compositionally biased region" description="Basic and acidic residues" evidence="1">
    <location>
        <begin position="221"/>
        <end position="237"/>
    </location>
</feature>
<keyword evidence="3" id="KW-1185">Reference proteome</keyword>
<name>A0A1A9VVD1_GLOAU</name>
<organism evidence="2 3">
    <name type="scientific">Glossina austeni</name>
    <name type="common">Savannah tsetse fly</name>
    <dbReference type="NCBI Taxonomy" id="7395"/>
    <lineage>
        <taxon>Eukaryota</taxon>
        <taxon>Metazoa</taxon>
        <taxon>Ecdysozoa</taxon>
        <taxon>Arthropoda</taxon>
        <taxon>Hexapoda</taxon>
        <taxon>Insecta</taxon>
        <taxon>Pterygota</taxon>
        <taxon>Neoptera</taxon>
        <taxon>Endopterygota</taxon>
        <taxon>Diptera</taxon>
        <taxon>Brachycera</taxon>
        <taxon>Muscomorpha</taxon>
        <taxon>Hippoboscoidea</taxon>
        <taxon>Glossinidae</taxon>
        <taxon>Glossina</taxon>
    </lineage>
</organism>
<reference evidence="2" key="1">
    <citation type="submission" date="2020-05" db="UniProtKB">
        <authorList>
            <consortium name="EnsemblMetazoa"/>
        </authorList>
    </citation>
    <scope>IDENTIFICATION</scope>
    <source>
        <strain evidence="2">TTRI</strain>
    </source>
</reference>
<evidence type="ECO:0000313" key="2">
    <source>
        <dbReference type="EnsemblMetazoa" id="GAUT048899-PA"/>
    </source>
</evidence>
<dbReference type="EnsemblMetazoa" id="GAUT048899-RA">
    <property type="protein sequence ID" value="GAUT048899-PA"/>
    <property type="gene ID" value="GAUT048899"/>
</dbReference>
<feature type="region of interest" description="Disordered" evidence="1">
    <location>
        <begin position="214"/>
        <end position="243"/>
    </location>
</feature>
<feature type="region of interest" description="Disordered" evidence="1">
    <location>
        <begin position="30"/>
        <end position="96"/>
    </location>
</feature>